<proteinExistence type="predicted"/>
<evidence type="ECO:0008006" key="4">
    <source>
        <dbReference type="Google" id="ProtNLM"/>
    </source>
</evidence>
<dbReference type="Ensembl" id="ENSPKIT00000003819.1">
    <property type="protein sequence ID" value="ENSPKIP00000023142.1"/>
    <property type="gene ID" value="ENSPKIG00000006889.1"/>
</dbReference>
<protein>
    <recommendedName>
        <fullName evidence="4">G-protein coupled receptors family 1 profile domain-containing protein</fullName>
    </recommendedName>
</protein>
<feature type="transmembrane region" description="Helical" evidence="1">
    <location>
        <begin position="108"/>
        <end position="130"/>
    </location>
</feature>
<name>A0A3B3RXG5_9TELE</name>
<dbReference type="PANTHER" id="PTHR37680:SF1">
    <property type="entry name" value="C130050O18RIK PROTEIN"/>
    <property type="match status" value="1"/>
</dbReference>
<reference evidence="2" key="2">
    <citation type="submission" date="2025-09" db="UniProtKB">
        <authorList>
            <consortium name="Ensembl"/>
        </authorList>
    </citation>
    <scope>IDENTIFICATION</scope>
</reference>
<keyword evidence="1" id="KW-0812">Transmembrane</keyword>
<dbReference type="PANTHER" id="PTHR37680">
    <property type="entry name" value="C130050O18RIK PROTEIN"/>
    <property type="match status" value="1"/>
</dbReference>
<feature type="transmembrane region" description="Helical" evidence="1">
    <location>
        <begin position="37"/>
        <end position="55"/>
    </location>
</feature>
<keyword evidence="3" id="KW-1185">Reference proteome</keyword>
<sequence>MSTVHEHIVSMGTFTTVEHFTEGNRADDLASSANYCYALFGALGFASALFLYFSFEKSYRKARKKWTWMDSILCTYSICEFYVILISISSLAHRPRYMMTTHLGCAILSFSFNVACIIGALHQTLMLFFLAFRQDSSIPARLQKVLDSPALCAVGMSMVSLILSIILAVLRGPHGHLDNIAECQLDASPSASYRVAKFIISFVLPNIITVTLLVIGKWSNKNFLQSLKKKAIFPTVILVTFFTRLYYHVFLVKTVSTPVLPYQKAMMSVAEYVLFGGSSVNLVLVLWLHEPCRKTLQHTVDDLRDCVIGREARSQVMNPSIVISDTQDSNELEGETTPVVNLMP</sequence>
<feature type="transmembrane region" description="Helical" evidence="1">
    <location>
        <begin position="198"/>
        <end position="219"/>
    </location>
</feature>
<reference evidence="2" key="1">
    <citation type="submission" date="2025-08" db="UniProtKB">
        <authorList>
            <consortium name="Ensembl"/>
        </authorList>
    </citation>
    <scope>IDENTIFICATION</scope>
</reference>
<accession>A0A3B3RXG5</accession>
<feature type="transmembrane region" description="Helical" evidence="1">
    <location>
        <begin position="231"/>
        <end position="249"/>
    </location>
</feature>
<evidence type="ECO:0000313" key="3">
    <source>
        <dbReference type="Proteomes" id="UP000261540"/>
    </source>
</evidence>
<dbReference type="Proteomes" id="UP000261540">
    <property type="component" value="Unplaced"/>
</dbReference>
<organism evidence="2 3">
    <name type="scientific">Paramormyrops kingsleyae</name>
    <dbReference type="NCBI Taxonomy" id="1676925"/>
    <lineage>
        <taxon>Eukaryota</taxon>
        <taxon>Metazoa</taxon>
        <taxon>Chordata</taxon>
        <taxon>Craniata</taxon>
        <taxon>Vertebrata</taxon>
        <taxon>Euteleostomi</taxon>
        <taxon>Actinopterygii</taxon>
        <taxon>Neopterygii</taxon>
        <taxon>Teleostei</taxon>
        <taxon>Osteoglossocephala</taxon>
        <taxon>Osteoglossomorpha</taxon>
        <taxon>Osteoglossiformes</taxon>
        <taxon>Mormyridae</taxon>
        <taxon>Paramormyrops</taxon>
    </lineage>
</organism>
<evidence type="ECO:0000313" key="2">
    <source>
        <dbReference type="Ensembl" id="ENSPKIP00000023142.1"/>
    </source>
</evidence>
<keyword evidence="1" id="KW-1133">Transmembrane helix</keyword>
<feature type="transmembrane region" description="Helical" evidence="1">
    <location>
        <begin position="269"/>
        <end position="288"/>
    </location>
</feature>
<dbReference type="AlphaFoldDB" id="A0A3B3RXG5"/>
<feature type="transmembrane region" description="Helical" evidence="1">
    <location>
        <begin position="150"/>
        <end position="170"/>
    </location>
</feature>
<dbReference type="GeneTree" id="ENSGT00390000006068"/>
<dbReference type="Gene3D" id="1.20.1070.10">
    <property type="entry name" value="Rhodopsin 7-helix transmembrane proteins"/>
    <property type="match status" value="1"/>
</dbReference>
<keyword evidence="1" id="KW-0472">Membrane</keyword>
<feature type="transmembrane region" description="Helical" evidence="1">
    <location>
        <begin position="67"/>
        <end position="88"/>
    </location>
</feature>
<evidence type="ECO:0000256" key="1">
    <source>
        <dbReference type="SAM" id="Phobius"/>
    </source>
</evidence>